<evidence type="ECO:0000313" key="3">
    <source>
        <dbReference type="EMBL" id="TXD74036.1"/>
    </source>
</evidence>
<feature type="domain" description="Transglutaminase-like" evidence="2">
    <location>
        <begin position="104"/>
        <end position="170"/>
    </location>
</feature>
<comment type="caution">
    <text evidence="3">The sequence shown here is derived from an EMBL/GenBank/DDBJ whole genome shotgun (WGS) entry which is preliminary data.</text>
</comment>
<dbReference type="InterPro" id="IPR002931">
    <property type="entry name" value="Transglutaminase-like"/>
</dbReference>
<reference evidence="3 4" key="1">
    <citation type="submission" date="2019-08" db="EMBL/GenBank/DDBJ databases">
        <title>Genome of Aequorivita antarctica SW49 (type strain).</title>
        <authorList>
            <person name="Bowman J.P."/>
        </authorList>
    </citation>
    <scope>NUCLEOTIDE SEQUENCE [LARGE SCALE GENOMIC DNA]</scope>
    <source>
        <strain evidence="3 4">SW49</strain>
    </source>
</reference>
<proteinExistence type="predicted"/>
<evidence type="ECO:0000256" key="1">
    <source>
        <dbReference type="SAM" id="SignalP"/>
    </source>
</evidence>
<feature type="signal peptide" evidence="1">
    <location>
        <begin position="1"/>
        <end position="22"/>
    </location>
</feature>
<dbReference type="SUPFAM" id="SSF54001">
    <property type="entry name" value="Cysteine proteinases"/>
    <property type="match status" value="1"/>
</dbReference>
<dbReference type="PANTHER" id="PTHR46333:SF2">
    <property type="entry name" value="CYTOKINESIS PROTEIN 3"/>
    <property type="match status" value="1"/>
</dbReference>
<name>A0A5C6Z200_9FLAO</name>
<keyword evidence="4" id="KW-1185">Reference proteome</keyword>
<dbReference type="GO" id="GO:0005737">
    <property type="term" value="C:cytoplasm"/>
    <property type="evidence" value="ECO:0007669"/>
    <property type="project" value="TreeGrafter"/>
</dbReference>
<dbReference type="RefSeq" id="WP_111843340.1">
    <property type="nucleotide sequence ID" value="NZ_VORT01000003.1"/>
</dbReference>
<protein>
    <recommendedName>
        <fullName evidence="2">Transglutaminase-like domain-containing protein</fullName>
    </recommendedName>
</protein>
<feature type="chain" id="PRO_5022684213" description="Transglutaminase-like domain-containing protein" evidence="1">
    <location>
        <begin position="23"/>
        <end position="215"/>
    </location>
</feature>
<dbReference type="Pfam" id="PF01841">
    <property type="entry name" value="Transglut_core"/>
    <property type="match status" value="1"/>
</dbReference>
<organism evidence="3 4">
    <name type="scientific">Aequorivita antarctica</name>
    <dbReference type="NCBI Taxonomy" id="153266"/>
    <lineage>
        <taxon>Bacteria</taxon>
        <taxon>Pseudomonadati</taxon>
        <taxon>Bacteroidota</taxon>
        <taxon>Flavobacteriia</taxon>
        <taxon>Flavobacteriales</taxon>
        <taxon>Flavobacteriaceae</taxon>
        <taxon>Aequorivita</taxon>
    </lineage>
</organism>
<keyword evidence="1" id="KW-0732">Signal</keyword>
<evidence type="ECO:0000313" key="4">
    <source>
        <dbReference type="Proteomes" id="UP000321497"/>
    </source>
</evidence>
<dbReference type="InterPro" id="IPR038765">
    <property type="entry name" value="Papain-like_cys_pep_sf"/>
</dbReference>
<sequence>MLKRSILFLSILLMGFGFNSFGQIGAVIDNNRTHKKSFPKENKTIFSTKTLAFKITKNAATDTEKATAIYKWIAANISYDNELRRNVKLQKEFYISEENVIKKVLERKMALCGGFAFLFKNLCEDVGISAEVVHGYTKDYTGKAQKNKKPDHTWNVIKLNGKWQLLDITWAISHGSNVTPDDFWFLTRPSDFIYSHYPEDKKWLLLNNPISFSEF</sequence>
<dbReference type="AlphaFoldDB" id="A0A5C6Z200"/>
<dbReference type="Gene3D" id="3.10.620.30">
    <property type="match status" value="1"/>
</dbReference>
<dbReference type="EMBL" id="VORT01000003">
    <property type="protein sequence ID" value="TXD74036.1"/>
    <property type="molecule type" value="Genomic_DNA"/>
</dbReference>
<accession>A0A5C6Z200</accession>
<dbReference type="OrthoDB" id="9788327at2"/>
<dbReference type="InterPro" id="IPR052557">
    <property type="entry name" value="CAP/Cytokinesis_protein"/>
</dbReference>
<dbReference type="PANTHER" id="PTHR46333">
    <property type="entry name" value="CYTOKINESIS PROTEIN 3"/>
    <property type="match status" value="1"/>
</dbReference>
<gene>
    <name evidence="3" type="ORF">ESU54_06065</name>
</gene>
<dbReference type="Proteomes" id="UP000321497">
    <property type="component" value="Unassembled WGS sequence"/>
</dbReference>
<dbReference type="SMART" id="SM00460">
    <property type="entry name" value="TGc"/>
    <property type="match status" value="1"/>
</dbReference>
<evidence type="ECO:0000259" key="2">
    <source>
        <dbReference type="SMART" id="SM00460"/>
    </source>
</evidence>